<evidence type="ECO:0000313" key="1">
    <source>
        <dbReference type="EMBL" id="KAK4438908.1"/>
    </source>
</evidence>
<reference evidence="1" key="1">
    <citation type="submission" date="2020-06" db="EMBL/GenBank/DDBJ databases">
        <authorList>
            <person name="Li T."/>
            <person name="Hu X."/>
            <person name="Zhang T."/>
            <person name="Song X."/>
            <person name="Zhang H."/>
            <person name="Dai N."/>
            <person name="Sheng W."/>
            <person name="Hou X."/>
            <person name="Wei L."/>
        </authorList>
    </citation>
    <scope>NUCLEOTIDE SEQUENCE</scope>
    <source>
        <strain evidence="1">3651</strain>
        <tissue evidence="1">Leaf</tissue>
    </source>
</reference>
<gene>
    <name evidence="1" type="ORF">Salat_0225400</name>
</gene>
<organism evidence="1 2">
    <name type="scientific">Sesamum alatum</name>
    <dbReference type="NCBI Taxonomy" id="300844"/>
    <lineage>
        <taxon>Eukaryota</taxon>
        <taxon>Viridiplantae</taxon>
        <taxon>Streptophyta</taxon>
        <taxon>Embryophyta</taxon>
        <taxon>Tracheophyta</taxon>
        <taxon>Spermatophyta</taxon>
        <taxon>Magnoliopsida</taxon>
        <taxon>eudicotyledons</taxon>
        <taxon>Gunneridae</taxon>
        <taxon>Pentapetalae</taxon>
        <taxon>asterids</taxon>
        <taxon>lamiids</taxon>
        <taxon>Lamiales</taxon>
        <taxon>Pedaliaceae</taxon>
        <taxon>Sesamum</taxon>
    </lineage>
</organism>
<evidence type="ECO:0000313" key="2">
    <source>
        <dbReference type="Proteomes" id="UP001293254"/>
    </source>
</evidence>
<sequence length="148" mass="17219">MFYWESQRGVKQSNPERPNRRSLLFVKRALDVFSDRVYPDEFYIQKLEFAHRRYEAFKLVNTLVKAYRYRGEAQWFALRAIFERSGQADDDSDEESLPNLWYDNDSDSNAHISDCVFLGIGSPKNDAVAPPEEEVIDLISNDDDSGPE</sequence>
<dbReference type="Proteomes" id="UP001293254">
    <property type="component" value="Unassembled WGS sequence"/>
</dbReference>
<keyword evidence="2" id="KW-1185">Reference proteome</keyword>
<proteinExistence type="predicted"/>
<name>A0AAE1YZT2_9LAMI</name>
<reference evidence="1" key="2">
    <citation type="journal article" date="2024" name="Plant">
        <title>Genomic evolution and insights into agronomic trait innovations of Sesamum species.</title>
        <authorList>
            <person name="Miao H."/>
            <person name="Wang L."/>
            <person name="Qu L."/>
            <person name="Liu H."/>
            <person name="Sun Y."/>
            <person name="Le M."/>
            <person name="Wang Q."/>
            <person name="Wei S."/>
            <person name="Zheng Y."/>
            <person name="Lin W."/>
            <person name="Duan Y."/>
            <person name="Cao H."/>
            <person name="Xiong S."/>
            <person name="Wang X."/>
            <person name="Wei L."/>
            <person name="Li C."/>
            <person name="Ma Q."/>
            <person name="Ju M."/>
            <person name="Zhao R."/>
            <person name="Li G."/>
            <person name="Mu C."/>
            <person name="Tian Q."/>
            <person name="Mei H."/>
            <person name="Zhang T."/>
            <person name="Gao T."/>
            <person name="Zhang H."/>
        </authorList>
    </citation>
    <scope>NUCLEOTIDE SEQUENCE</scope>
    <source>
        <strain evidence="1">3651</strain>
    </source>
</reference>
<protein>
    <submittedName>
        <fullName evidence="1">Uncharacterized protein</fullName>
    </submittedName>
</protein>
<dbReference type="EMBL" id="JACGWO010000001">
    <property type="protein sequence ID" value="KAK4438908.1"/>
    <property type="molecule type" value="Genomic_DNA"/>
</dbReference>
<comment type="caution">
    <text evidence="1">The sequence shown here is derived from an EMBL/GenBank/DDBJ whole genome shotgun (WGS) entry which is preliminary data.</text>
</comment>
<accession>A0AAE1YZT2</accession>
<dbReference type="AlphaFoldDB" id="A0AAE1YZT2"/>